<dbReference type="Proteomes" id="UP000237481">
    <property type="component" value="Unassembled WGS sequence"/>
</dbReference>
<comment type="caution">
    <text evidence="3">The sequence shown here is derived from an EMBL/GenBank/DDBJ whole genome shotgun (WGS) entry which is preliminary data.</text>
</comment>
<dbReference type="EMBL" id="PKSG01000623">
    <property type="protein sequence ID" value="POR33868.1"/>
    <property type="molecule type" value="Genomic_DNA"/>
</dbReference>
<sequence>MLHSAPGPTRSAPAPVPPGLDPSRRQAEAGARSHGSQGRISASGHGPDAGAASCCVGEDGHGSTQRVLPTEEPVLVLDERPASDAVSLSLANHREGQGGITKSPNMAAFTAGYAGLSEEKILNIVWVGILSLEVLMILGVAVKGIVRRWSPKPAPIAR</sequence>
<keyword evidence="2" id="KW-0812">Transmembrane</keyword>
<keyword evidence="2" id="KW-1133">Transmembrane helix</keyword>
<reference evidence="3 4" key="1">
    <citation type="submission" date="2018-01" db="EMBL/GenBank/DDBJ databases">
        <title>Harnessing the power of phylogenomics to disentangle the directionality and signatures of interkingdom host jumping in the parasitic fungal genus Tolypocladium.</title>
        <authorList>
            <person name="Quandt C.A."/>
            <person name="Patterson W."/>
            <person name="Spatafora J.W."/>
        </authorList>
    </citation>
    <scope>NUCLEOTIDE SEQUENCE [LARGE SCALE GENOMIC DNA]</scope>
    <source>
        <strain evidence="3 4">NRBC 100945</strain>
    </source>
</reference>
<protein>
    <submittedName>
        <fullName evidence="3">Uncharacterized protein</fullName>
    </submittedName>
</protein>
<keyword evidence="2" id="KW-0472">Membrane</keyword>
<gene>
    <name evidence="3" type="ORF">TPAR_05942</name>
</gene>
<proteinExistence type="predicted"/>
<evidence type="ECO:0000256" key="2">
    <source>
        <dbReference type="SAM" id="Phobius"/>
    </source>
</evidence>
<organism evidence="3 4">
    <name type="scientific">Tolypocladium paradoxum</name>
    <dbReference type="NCBI Taxonomy" id="94208"/>
    <lineage>
        <taxon>Eukaryota</taxon>
        <taxon>Fungi</taxon>
        <taxon>Dikarya</taxon>
        <taxon>Ascomycota</taxon>
        <taxon>Pezizomycotina</taxon>
        <taxon>Sordariomycetes</taxon>
        <taxon>Hypocreomycetidae</taxon>
        <taxon>Hypocreales</taxon>
        <taxon>Ophiocordycipitaceae</taxon>
        <taxon>Tolypocladium</taxon>
    </lineage>
</organism>
<evidence type="ECO:0000313" key="3">
    <source>
        <dbReference type="EMBL" id="POR33868.1"/>
    </source>
</evidence>
<dbReference type="OrthoDB" id="4840990at2759"/>
<name>A0A2S4KUK0_9HYPO</name>
<keyword evidence="4" id="KW-1185">Reference proteome</keyword>
<dbReference type="AlphaFoldDB" id="A0A2S4KUK0"/>
<evidence type="ECO:0000313" key="4">
    <source>
        <dbReference type="Proteomes" id="UP000237481"/>
    </source>
</evidence>
<accession>A0A2S4KUK0</accession>
<feature type="region of interest" description="Disordered" evidence="1">
    <location>
        <begin position="1"/>
        <end position="69"/>
    </location>
</feature>
<feature type="transmembrane region" description="Helical" evidence="2">
    <location>
        <begin position="121"/>
        <end position="142"/>
    </location>
</feature>
<evidence type="ECO:0000256" key="1">
    <source>
        <dbReference type="SAM" id="MobiDB-lite"/>
    </source>
</evidence>